<dbReference type="Gene3D" id="1.20.140.70">
    <property type="entry name" value="Oligopeptidase f, N-terminal domain"/>
    <property type="match status" value="1"/>
</dbReference>
<organism evidence="9 10">
    <name type="scientific">Shouchella lonarensis</name>
    <dbReference type="NCBI Taxonomy" id="1464122"/>
    <lineage>
        <taxon>Bacteria</taxon>
        <taxon>Bacillati</taxon>
        <taxon>Bacillota</taxon>
        <taxon>Bacilli</taxon>
        <taxon>Bacillales</taxon>
        <taxon>Bacillaceae</taxon>
        <taxon>Shouchella</taxon>
    </lineage>
</organism>
<proteinExistence type="inferred from homology"/>
<dbReference type="CDD" id="cd09609">
    <property type="entry name" value="M3B_PepF"/>
    <property type="match status" value="1"/>
</dbReference>
<name>A0A1G6HDV2_9BACI</name>
<dbReference type="Pfam" id="PF08439">
    <property type="entry name" value="Peptidase_M3_N"/>
    <property type="match status" value="1"/>
</dbReference>
<accession>A0A1G6HDV2</accession>
<evidence type="ECO:0000259" key="8">
    <source>
        <dbReference type="Pfam" id="PF08439"/>
    </source>
</evidence>
<dbReference type="InterPro" id="IPR034009">
    <property type="entry name" value="M3B_PepF_4"/>
</dbReference>
<dbReference type="OrthoDB" id="9766487at2"/>
<evidence type="ECO:0000256" key="4">
    <source>
        <dbReference type="ARBA" id="ARBA00022833"/>
    </source>
</evidence>
<feature type="domain" description="Oligopeptidase F N-terminal" evidence="8">
    <location>
        <begin position="114"/>
        <end position="182"/>
    </location>
</feature>
<evidence type="ECO:0000256" key="2">
    <source>
        <dbReference type="ARBA" id="ARBA00022723"/>
    </source>
</evidence>
<evidence type="ECO:0000313" key="9">
    <source>
        <dbReference type="EMBL" id="SDB92497.1"/>
    </source>
</evidence>
<evidence type="ECO:0000256" key="1">
    <source>
        <dbReference type="ARBA" id="ARBA00022670"/>
    </source>
</evidence>
<comment type="cofactor">
    <cofactor evidence="6">
        <name>Zn(2+)</name>
        <dbReference type="ChEBI" id="CHEBI:29105"/>
    </cofactor>
    <text evidence="6">Binds 1 zinc ion.</text>
</comment>
<evidence type="ECO:0000256" key="5">
    <source>
        <dbReference type="ARBA" id="ARBA00023049"/>
    </source>
</evidence>
<evidence type="ECO:0000313" key="10">
    <source>
        <dbReference type="Proteomes" id="UP000242662"/>
    </source>
</evidence>
<dbReference type="EC" id="3.4.24.-" evidence="6"/>
<reference evidence="10" key="1">
    <citation type="submission" date="2016-09" db="EMBL/GenBank/DDBJ databases">
        <authorList>
            <person name="Varghese N."/>
            <person name="Submissions S."/>
        </authorList>
    </citation>
    <scope>NUCLEOTIDE SEQUENCE [LARGE SCALE GENOMIC DNA]</scope>
    <source>
        <strain evidence="10">25nlg</strain>
    </source>
</reference>
<comment type="function">
    <text evidence="6">Has oligopeptidase activity and degrades a variety of small bioactive peptides.</text>
</comment>
<dbReference type="InterPro" id="IPR013647">
    <property type="entry name" value="OligopepF_N_dom"/>
</dbReference>
<keyword evidence="4 6" id="KW-0862">Zinc</keyword>
<dbReference type="NCBIfam" id="TIGR00181">
    <property type="entry name" value="pepF"/>
    <property type="match status" value="1"/>
</dbReference>
<dbReference type="InterPro" id="IPR042088">
    <property type="entry name" value="OligoPept_F_C"/>
</dbReference>
<keyword evidence="3 6" id="KW-0378">Hydrolase</keyword>
<dbReference type="Proteomes" id="UP000242662">
    <property type="component" value="Unassembled WGS sequence"/>
</dbReference>
<protein>
    <recommendedName>
        <fullName evidence="6">Oligopeptidase F</fullName>
        <ecNumber evidence="6">3.4.24.-</ecNumber>
    </recommendedName>
</protein>
<dbReference type="AlphaFoldDB" id="A0A1G6HDV2"/>
<keyword evidence="5 6" id="KW-0482">Metalloprotease</keyword>
<evidence type="ECO:0000256" key="3">
    <source>
        <dbReference type="ARBA" id="ARBA00022801"/>
    </source>
</evidence>
<evidence type="ECO:0000259" key="7">
    <source>
        <dbReference type="Pfam" id="PF01432"/>
    </source>
</evidence>
<keyword evidence="2 6" id="KW-0479">Metal-binding</keyword>
<dbReference type="InterPro" id="IPR004438">
    <property type="entry name" value="Peptidase_M3B"/>
</dbReference>
<comment type="similarity">
    <text evidence="6">Belongs to the peptidase M3B family.</text>
</comment>
<dbReference type="GO" id="GO:0006508">
    <property type="term" value="P:proteolysis"/>
    <property type="evidence" value="ECO:0007669"/>
    <property type="project" value="UniProtKB-KW"/>
</dbReference>
<dbReference type="Pfam" id="PF01432">
    <property type="entry name" value="Peptidase_M3"/>
    <property type="match status" value="1"/>
</dbReference>
<dbReference type="InterPro" id="IPR001567">
    <property type="entry name" value="Pept_M3A_M3B_dom"/>
</dbReference>
<gene>
    <name evidence="9" type="ORF">SAMN05421737_103233</name>
</gene>
<keyword evidence="10" id="KW-1185">Reference proteome</keyword>
<keyword evidence="1 6" id="KW-0645">Protease</keyword>
<dbReference type="GO" id="GO:0046872">
    <property type="term" value="F:metal ion binding"/>
    <property type="evidence" value="ECO:0007669"/>
    <property type="project" value="UniProtKB-UniRule"/>
</dbReference>
<dbReference type="SUPFAM" id="SSF55486">
    <property type="entry name" value="Metalloproteases ('zincins'), catalytic domain"/>
    <property type="match status" value="1"/>
</dbReference>
<evidence type="ECO:0000256" key="6">
    <source>
        <dbReference type="RuleBase" id="RU368091"/>
    </source>
</evidence>
<dbReference type="RefSeq" id="WP_090775074.1">
    <property type="nucleotide sequence ID" value="NZ_FMYM01000003.1"/>
</dbReference>
<dbReference type="Gene3D" id="1.10.1370.20">
    <property type="entry name" value="Oligoendopeptidase f, C-terminal domain"/>
    <property type="match status" value="1"/>
</dbReference>
<dbReference type="GO" id="GO:0004222">
    <property type="term" value="F:metalloendopeptidase activity"/>
    <property type="evidence" value="ECO:0007669"/>
    <property type="project" value="UniProtKB-UniRule"/>
</dbReference>
<feature type="domain" description="Peptidase M3A/M3B catalytic" evidence="7">
    <location>
        <begin position="205"/>
        <end position="584"/>
    </location>
</feature>
<dbReference type="EMBL" id="FMYM01000003">
    <property type="protein sequence ID" value="SDB92497.1"/>
    <property type="molecule type" value="Genomic_DNA"/>
</dbReference>
<sequence>MNLTQRTNVPLEQTWDLSDLFKDDHKWEQALQSLAQDVHQLSICQGTLDQGAETLLSVLQTAETILEKYVLVSHYSSLRLSEDGTNEQAQANETRTDHVGASLKSQLAKIEADISALPNKKINEFRKQEPGLARFDVYLDQLLRDKPYVLPSETEEILAALSPVLSAPYSTYSVSKAADMAFPTFTGADGLEKPLSFARFEDHYEESSNTGERRRAYDAFDQTLQQYEHTYAQLYATEVQKQVVLARSRGYESATAMLLHEQDVTMAMYTNQLDIIYHELAPIMQRFARLKKEVLNLDELHFCDLKAPLDPEFQPETTYEEAFDAVMKALTPLGTAYQEMLVTARDERWVDRADNIGKSTGAFCASPYGSHPYILLTWTNSMRGAFTLAHELGHAGHFHLANQHQPLNATECSMYVVEAPSTMNELFLGNYLLKQSDDPRMKRWVILEFLGTYYHNFVTHLLEGAFQRRIYAHAESGTPLTAALLRQEKQAVLQGFWGDTVTIDERAGRTWMRQPHYYMGLYPYTYSAGLTAATKAYKLYEEQGQPIMDAWLSLLKTGGKKSPLDLLNIVGINMEDPQTIRDAISYVDTLVTELEASYA</sequence>